<dbReference type="InParanoid" id="A0A2V0NST1"/>
<organism evidence="11 12">
    <name type="scientific">Raphidocelis subcapitata</name>
    <dbReference type="NCBI Taxonomy" id="307507"/>
    <lineage>
        <taxon>Eukaryota</taxon>
        <taxon>Viridiplantae</taxon>
        <taxon>Chlorophyta</taxon>
        <taxon>core chlorophytes</taxon>
        <taxon>Chlorophyceae</taxon>
        <taxon>CS clade</taxon>
        <taxon>Sphaeropleales</taxon>
        <taxon>Selenastraceae</taxon>
        <taxon>Raphidocelis</taxon>
    </lineage>
</organism>
<dbReference type="PANTHER" id="PTHR11808">
    <property type="entry name" value="TRANS-SULFURATION ENZYME FAMILY MEMBER"/>
    <property type="match status" value="1"/>
</dbReference>
<reference evidence="11 12" key="1">
    <citation type="journal article" date="2018" name="Sci. Rep.">
        <title>Raphidocelis subcapitata (=Pseudokirchneriella subcapitata) provides an insight into genome evolution and environmental adaptations in the Sphaeropleales.</title>
        <authorList>
            <person name="Suzuki S."/>
            <person name="Yamaguchi H."/>
            <person name="Nakajima N."/>
            <person name="Kawachi M."/>
        </authorList>
    </citation>
    <scope>NUCLEOTIDE SEQUENCE [LARGE SCALE GENOMIC DNA]</scope>
    <source>
        <strain evidence="11 12">NIES-35</strain>
    </source>
</reference>
<keyword evidence="6" id="KW-0486">Methionine biosynthesis</keyword>
<evidence type="ECO:0000256" key="1">
    <source>
        <dbReference type="ARBA" id="ARBA00001933"/>
    </source>
</evidence>
<feature type="modified residue" description="N6-(pyridoxal phosphate)lysine" evidence="8">
    <location>
        <position position="222"/>
    </location>
</feature>
<evidence type="ECO:0000313" key="11">
    <source>
        <dbReference type="EMBL" id="GBF88630.1"/>
    </source>
</evidence>
<dbReference type="EMBL" id="BDRX01000005">
    <property type="protein sequence ID" value="GBF88630.1"/>
    <property type="molecule type" value="Genomic_DNA"/>
</dbReference>
<name>A0A2V0NST1_9CHLO</name>
<evidence type="ECO:0000256" key="7">
    <source>
        <dbReference type="ARBA" id="ARBA00023239"/>
    </source>
</evidence>
<dbReference type="AlphaFoldDB" id="A0A2V0NST1"/>
<dbReference type="FunFam" id="3.40.640.10:FF:000046">
    <property type="entry name" value="Cystathionine gamma-lyase"/>
    <property type="match status" value="1"/>
</dbReference>
<dbReference type="InterPro" id="IPR015424">
    <property type="entry name" value="PyrdxlP-dep_Trfase"/>
</dbReference>
<evidence type="ECO:0000256" key="9">
    <source>
        <dbReference type="RuleBase" id="RU362118"/>
    </source>
</evidence>
<dbReference type="InterPro" id="IPR000277">
    <property type="entry name" value="Cys/Met-Metab_PyrdxlP-dep_enz"/>
</dbReference>
<evidence type="ECO:0000256" key="6">
    <source>
        <dbReference type="ARBA" id="ARBA00023167"/>
    </source>
</evidence>
<dbReference type="GO" id="GO:0009086">
    <property type="term" value="P:methionine biosynthetic process"/>
    <property type="evidence" value="ECO:0007669"/>
    <property type="project" value="UniProtKB-KW"/>
</dbReference>
<dbReference type="OrthoDB" id="3512640at2759"/>
<protein>
    <recommendedName>
        <fullName evidence="3">cysteine-S-conjugate beta-lyase</fullName>
        <ecNumber evidence="3">4.4.1.13</ecNumber>
    </recommendedName>
</protein>
<dbReference type="PIRSF" id="PIRSF001434">
    <property type="entry name" value="CGS"/>
    <property type="match status" value="1"/>
</dbReference>
<keyword evidence="5 8" id="KW-0663">Pyridoxal phosphate</keyword>
<evidence type="ECO:0000256" key="2">
    <source>
        <dbReference type="ARBA" id="ARBA00009077"/>
    </source>
</evidence>
<dbReference type="InterPro" id="IPR015422">
    <property type="entry name" value="PyrdxlP-dep_Trfase_small"/>
</dbReference>
<comment type="caution">
    <text evidence="11">The sequence shown here is derived from an EMBL/GenBank/DDBJ whole genome shotgun (WGS) entry which is preliminary data.</text>
</comment>
<dbReference type="Proteomes" id="UP000247498">
    <property type="component" value="Unassembled WGS sequence"/>
</dbReference>
<dbReference type="CDD" id="cd00614">
    <property type="entry name" value="CGS_like"/>
    <property type="match status" value="1"/>
</dbReference>
<dbReference type="SUPFAM" id="SSF53383">
    <property type="entry name" value="PLP-dependent transferases"/>
    <property type="match status" value="1"/>
</dbReference>
<evidence type="ECO:0000256" key="10">
    <source>
        <dbReference type="SAM" id="MobiDB-lite"/>
    </source>
</evidence>
<dbReference type="PROSITE" id="PS00868">
    <property type="entry name" value="CYS_MET_METAB_PP"/>
    <property type="match status" value="1"/>
</dbReference>
<feature type="region of interest" description="Disordered" evidence="10">
    <location>
        <begin position="1"/>
        <end position="24"/>
    </location>
</feature>
<dbReference type="PANTHER" id="PTHR11808:SF50">
    <property type="entry name" value="CYSTATHIONINE BETA-LYASE"/>
    <property type="match status" value="1"/>
</dbReference>
<evidence type="ECO:0000256" key="3">
    <source>
        <dbReference type="ARBA" id="ARBA00012224"/>
    </source>
</evidence>
<dbReference type="GO" id="GO:0047804">
    <property type="term" value="F:cysteine-S-conjugate beta-lyase activity"/>
    <property type="evidence" value="ECO:0007669"/>
    <property type="project" value="UniProtKB-EC"/>
</dbReference>
<accession>A0A2V0NST1</accession>
<evidence type="ECO:0000256" key="8">
    <source>
        <dbReference type="PIRSR" id="PIRSR001434-2"/>
    </source>
</evidence>
<dbReference type="GO" id="GO:0030170">
    <property type="term" value="F:pyridoxal phosphate binding"/>
    <property type="evidence" value="ECO:0007669"/>
    <property type="project" value="InterPro"/>
</dbReference>
<sequence length="408" mass="42461">MNDRDSTGCEEPAAAALRPPRRHGLGTTAVHAATAPGRVQGACVTPIFQAATFAFEGTEDGYHAVRYTRCNNNPTQLALAAQLAALEGAEAALPLASGMAAISSTLLHLLEPGAHVLVPSSTYGGTHDLLASLLRRWGVSASAVGPDSGPREWEAMLQPGKTRVFYVEALSNPLVQIMDLRAVVAFARRHGLVSIIDATFTTPLNLRPLELGFDVVLHSATKYLSGHSDVIAGVVAGSSELVEGVKATANLLGPSIDPHAAFLVSRGLRTLALRVVRQNSNALELARFLARSPKVLRVHHPGLEASPYHQRAQALFANGGCGGVFSFELADGVDAAETLLKGLRLALVAPSLGGVETLVTRPATTSHAGLSPSEREAAGISDGLIRVAVGIEDTADLLADFGTALAGV</sequence>
<evidence type="ECO:0000256" key="5">
    <source>
        <dbReference type="ARBA" id="ARBA00022898"/>
    </source>
</evidence>
<dbReference type="InterPro" id="IPR054542">
    <property type="entry name" value="Cys_met_metab_PP"/>
</dbReference>
<evidence type="ECO:0000313" key="12">
    <source>
        <dbReference type="Proteomes" id="UP000247498"/>
    </source>
</evidence>
<dbReference type="Pfam" id="PF01053">
    <property type="entry name" value="Cys_Met_Meta_PP"/>
    <property type="match status" value="1"/>
</dbReference>
<gene>
    <name evidence="11" type="ORF">Rsub_01345</name>
</gene>
<comment type="similarity">
    <text evidence="2 9">Belongs to the trans-sulfuration enzymes family.</text>
</comment>
<keyword evidence="4" id="KW-0028">Amino-acid biosynthesis</keyword>
<evidence type="ECO:0000256" key="4">
    <source>
        <dbReference type="ARBA" id="ARBA00022605"/>
    </source>
</evidence>
<keyword evidence="7 11" id="KW-0456">Lyase</keyword>
<dbReference type="Gene3D" id="3.90.1150.10">
    <property type="entry name" value="Aspartate Aminotransferase, domain 1"/>
    <property type="match status" value="1"/>
</dbReference>
<dbReference type="STRING" id="307507.A0A2V0NST1"/>
<dbReference type="EC" id="4.4.1.13" evidence="3"/>
<keyword evidence="12" id="KW-1185">Reference proteome</keyword>
<comment type="cofactor">
    <cofactor evidence="1 9">
        <name>pyridoxal 5'-phosphate</name>
        <dbReference type="ChEBI" id="CHEBI:597326"/>
    </cofactor>
</comment>
<dbReference type="GO" id="GO:0019346">
    <property type="term" value="P:transsulfuration"/>
    <property type="evidence" value="ECO:0007669"/>
    <property type="project" value="InterPro"/>
</dbReference>
<proteinExistence type="inferred from homology"/>
<dbReference type="InterPro" id="IPR015421">
    <property type="entry name" value="PyrdxlP-dep_Trfase_major"/>
</dbReference>
<dbReference type="GO" id="GO:0005737">
    <property type="term" value="C:cytoplasm"/>
    <property type="evidence" value="ECO:0007669"/>
    <property type="project" value="TreeGrafter"/>
</dbReference>
<dbReference type="Gene3D" id="3.40.640.10">
    <property type="entry name" value="Type I PLP-dependent aspartate aminotransferase-like (Major domain)"/>
    <property type="match status" value="1"/>
</dbReference>